<protein>
    <recommendedName>
        <fullName evidence="3">Secreted protein</fullName>
    </recommendedName>
</protein>
<reference evidence="2" key="2">
    <citation type="journal article" date="2015" name="Fish Shellfish Immunol.">
        <title>Early steps in the European eel (Anguilla anguilla)-Vibrio vulnificus interaction in the gills: Role of the RtxA13 toxin.</title>
        <authorList>
            <person name="Callol A."/>
            <person name="Pajuelo D."/>
            <person name="Ebbesson L."/>
            <person name="Teles M."/>
            <person name="MacKenzie S."/>
            <person name="Amaro C."/>
        </authorList>
    </citation>
    <scope>NUCLEOTIDE SEQUENCE</scope>
</reference>
<reference evidence="2" key="1">
    <citation type="submission" date="2014-11" db="EMBL/GenBank/DDBJ databases">
        <authorList>
            <person name="Amaro Gonzalez C."/>
        </authorList>
    </citation>
    <scope>NUCLEOTIDE SEQUENCE</scope>
</reference>
<dbReference type="AlphaFoldDB" id="A0A0E9VNA6"/>
<evidence type="ECO:0000256" key="1">
    <source>
        <dbReference type="SAM" id="SignalP"/>
    </source>
</evidence>
<evidence type="ECO:0000313" key="2">
    <source>
        <dbReference type="EMBL" id="JAH78875.1"/>
    </source>
</evidence>
<organism evidence="2">
    <name type="scientific">Anguilla anguilla</name>
    <name type="common">European freshwater eel</name>
    <name type="synonym">Muraena anguilla</name>
    <dbReference type="NCBI Taxonomy" id="7936"/>
    <lineage>
        <taxon>Eukaryota</taxon>
        <taxon>Metazoa</taxon>
        <taxon>Chordata</taxon>
        <taxon>Craniata</taxon>
        <taxon>Vertebrata</taxon>
        <taxon>Euteleostomi</taxon>
        <taxon>Actinopterygii</taxon>
        <taxon>Neopterygii</taxon>
        <taxon>Teleostei</taxon>
        <taxon>Anguilliformes</taxon>
        <taxon>Anguillidae</taxon>
        <taxon>Anguilla</taxon>
    </lineage>
</organism>
<sequence length="101" mass="11062">MYVSMHLCMSVCMNVCMYASVAGDIMPDGSNFCHSQTEESYITKLRVSGGLLACKLHRASTAPQPAQYDRPNCAALQSAELPKNTGKCAWNISQLRRECGL</sequence>
<proteinExistence type="predicted"/>
<name>A0A0E9VNA6_ANGAN</name>
<keyword evidence="1" id="KW-0732">Signal</keyword>
<evidence type="ECO:0008006" key="3">
    <source>
        <dbReference type="Google" id="ProtNLM"/>
    </source>
</evidence>
<dbReference type="EMBL" id="GBXM01029702">
    <property type="protein sequence ID" value="JAH78875.1"/>
    <property type="molecule type" value="Transcribed_RNA"/>
</dbReference>
<feature type="chain" id="PRO_5002434443" description="Secreted protein" evidence="1">
    <location>
        <begin position="24"/>
        <end position="101"/>
    </location>
</feature>
<feature type="signal peptide" evidence="1">
    <location>
        <begin position="1"/>
        <end position="23"/>
    </location>
</feature>
<accession>A0A0E9VNA6</accession>